<evidence type="ECO:0000313" key="9">
    <source>
        <dbReference type="Proteomes" id="UP000000663"/>
    </source>
</evidence>
<evidence type="ECO:0000256" key="3">
    <source>
        <dbReference type="ARBA" id="ARBA00022485"/>
    </source>
</evidence>
<dbReference type="NCBIfam" id="NF005012">
    <property type="entry name" value="PRK06411.1"/>
    <property type="match status" value="1"/>
</dbReference>
<dbReference type="eggNOG" id="arCOG01553">
    <property type="taxonomic scope" value="Archaea"/>
</dbReference>
<evidence type="ECO:0000256" key="2">
    <source>
        <dbReference type="ARBA" id="ARBA00009173"/>
    </source>
</evidence>
<comment type="cofactor">
    <cofactor evidence="1">
        <name>[4Fe-4S] cluster</name>
        <dbReference type="ChEBI" id="CHEBI:49883"/>
    </cofactor>
</comment>
<dbReference type="PATRIC" id="fig|351160.9.peg.1217"/>
<evidence type="ECO:0000259" key="7">
    <source>
        <dbReference type="Pfam" id="PF01058"/>
    </source>
</evidence>
<evidence type="ECO:0000256" key="6">
    <source>
        <dbReference type="ARBA" id="ARBA00023014"/>
    </source>
</evidence>
<keyword evidence="9" id="KW-1185">Reference proteome</keyword>
<gene>
    <name evidence="8" type="primary">echC</name>
    <name evidence="8" type="ORF">RCIX1884</name>
</gene>
<dbReference type="GO" id="GO:0051539">
    <property type="term" value="F:4 iron, 4 sulfur cluster binding"/>
    <property type="evidence" value="ECO:0007669"/>
    <property type="project" value="UniProtKB-KW"/>
</dbReference>
<sequence>MSFVELSRKKSPWVIHVNTGGCNGCDLEILSCLTPRYDISRFGVYSTGNPKHADVMLVVGPVTLKYKEIITNLYNQMPDPKVVMAVGSCASTGAIYQGCYGTCGSLDKVIPVDVYVPGCNCRPEGIIDGLVLALDILNEKERKILEEKKKAKAQGMA</sequence>
<keyword evidence="3" id="KW-0004">4Fe-4S</keyword>
<dbReference type="InterPro" id="IPR006137">
    <property type="entry name" value="NADH_UbQ_OxRdtase-like_20kDa"/>
</dbReference>
<dbReference type="PANTHER" id="PTHR42989:SF1">
    <property type="entry name" value="FORMATE HYDROGENLYASE SUBUNIT 7-RELATED"/>
    <property type="match status" value="1"/>
</dbReference>
<dbReference type="Gene3D" id="3.40.50.12280">
    <property type="match status" value="1"/>
</dbReference>
<dbReference type="GeneID" id="5142938"/>
<feature type="domain" description="NADH:ubiquinone oxidoreductase-like 20kDa subunit" evidence="7">
    <location>
        <begin position="22"/>
        <end position="131"/>
    </location>
</feature>
<name>Q0W3I3_METAR</name>
<evidence type="ECO:0000256" key="4">
    <source>
        <dbReference type="ARBA" id="ARBA00022723"/>
    </source>
</evidence>
<dbReference type="AlphaFoldDB" id="Q0W3I3"/>
<dbReference type="InterPro" id="IPR052375">
    <property type="entry name" value="Complex_I_20kDa-like"/>
</dbReference>
<dbReference type="RefSeq" id="WP_012035509.1">
    <property type="nucleotide sequence ID" value="NC_009464.1"/>
</dbReference>
<keyword evidence="4" id="KW-0479">Metal-binding</keyword>
<evidence type="ECO:0000256" key="5">
    <source>
        <dbReference type="ARBA" id="ARBA00023004"/>
    </source>
</evidence>
<dbReference type="Proteomes" id="UP000000663">
    <property type="component" value="Chromosome"/>
</dbReference>
<dbReference type="EMBL" id="AM114193">
    <property type="protein sequence ID" value="CAJ37060.1"/>
    <property type="molecule type" value="Genomic_DNA"/>
</dbReference>
<evidence type="ECO:0000313" key="8">
    <source>
        <dbReference type="EMBL" id="CAJ37060.1"/>
    </source>
</evidence>
<organism evidence="8 9">
    <name type="scientific">Methanocella arvoryzae (strain DSM 22066 / NBRC 105507 / MRE50)</name>
    <dbReference type="NCBI Taxonomy" id="351160"/>
    <lineage>
        <taxon>Archaea</taxon>
        <taxon>Methanobacteriati</taxon>
        <taxon>Methanobacteriota</taxon>
        <taxon>Stenosarchaea group</taxon>
        <taxon>Methanomicrobia</taxon>
        <taxon>Methanocellales</taxon>
        <taxon>Methanocellaceae</taxon>
        <taxon>Methanocella</taxon>
    </lineage>
</organism>
<proteinExistence type="inferred from homology"/>
<accession>Q0W3I3</accession>
<keyword evidence="5" id="KW-0408">Iron</keyword>
<reference evidence="8 9" key="1">
    <citation type="journal article" date="2006" name="Science">
        <title>Genome of rice cluster I archaea -- the key methane producers in the rice rhizosphere.</title>
        <authorList>
            <person name="Erkel C."/>
            <person name="Kube M."/>
            <person name="Reinhardt R."/>
            <person name="Liesack W."/>
        </authorList>
    </citation>
    <scope>NUCLEOTIDE SEQUENCE [LARGE SCALE GENOMIC DNA]</scope>
    <source>
        <strain evidence="9">DSM 22066 / NBRC 105507 / MRE50</strain>
    </source>
</reference>
<evidence type="ECO:0000256" key="1">
    <source>
        <dbReference type="ARBA" id="ARBA00001966"/>
    </source>
</evidence>
<dbReference type="STRING" id="351160.RCIX1884"/>
<dbReference type="GO" id="GO:0046872">
    <property type="term" value="F:metal ion binding"/>
    <property type="evidence" value="ECO:0007669"/>
    <property type="project" value="UniProtKB-KW"/>
</dbReference>
<protein>
    <submittedName>
        <fullName evidence="8">Ech hydrogenase, subunit C</fullName>
    </submittedName>
</protein>
<comment type="similarity">
    <text evidence="2">Belongs to the complex I 20 kDa subunit family.</text>
</comment>
<dbReference type="PANTHER" id="PTHR42989">
    <property type="entry name" value="HYDROGENASE-4 COMPONENT I"/>
    <property type="match status" value="1"/>
</dbReference>
<dbReference type="Pfam" id="PF01058">
    <property type="entry name" value="Oxidored_q6"/>
    <property type="match status" value="1"/>
</dbReference>
<dbReference type="SUPFAM" id="SSF56770">
    <property type="entry name" value="HydA/Nqo6-like"/>
    <property type="match status" value="1"/>
</dbReference>
<keyword evidence="6" id="KW-0411">Iron-sulfur</keyword>
<dbReference type="KEGG" id="rci:RCIX1884"/>
<dbReference type="OrthoDB" id="5740at2157"/>